<sequence>MPVYEFYCSACHTIFNFLAKTADAERKPACPKCRKPELERKVSHFAISSGRKDESSGGEIPEIDEAKLEKALMGMASEFDGADENDPRQMAKMMRRLSEATGMNLGGGFEEAIRRLESGEDPEVVEAEMGDVLDDSNIENLFAKDGLKGLKRRYTPPAHDETLYRFDLSEP</sequence>
<name>A0AAW4LCD0_9BACT</name>
<dbReference type="Pfam" id="PF09723">
    <property type="entry name" value="Zn_ribbon_8"/>
    <property type="match status" value="1"/>
</dbReference>
<evidence type="ECO:0000313" key="3">
    <source>
        <dbReference type="Proteomes" id="UP000811899"/>
    </source>
</evidence>
<feature type="domain" description="Putative regulatory protein FmdB zinc ribbon" evidence="1">
    <location>
        <begin position="1"/>
        <end position="43"/>
    </location>
</feature>
<dbReference type="NCBIfam" id="TIGR02605">
    <property type="entry name" value="CxxC_CxxC_SSSS"/>
    <property type="match status" value="1"/>
</dbReference>
<accession>A0AAW4LCD0</accession>
<evidence type="ECO:0000313" key="2">
    <source>
        <dbReference type="EMBL" id="MBT0666066.1"/>
    </source>
</evidence>
<dbReference type="AlphaFoldDB" id="A0AAW4LCD0"/>
<dbReference type="InterPro" id="IPR013429">
    <property type="entry name" value="Regulatory_FmdB_Zinc_ribbon"/>
</dbReference>
<dbReference type="Proteomes" id="UP000811899">
    <property type="component" value="Unassembled WGS sequence"/>
</dbReference>
<dbReference type="SMART" id="SM00834">
    <property type="entry name" value="CxxC_CXXC_SSSS"/>
    <property type="match status" value="1"/>
</dbReference>
<keyword evidence="3" id="KW-1185">Reference proteome</keyword>
<comment type="caution">
    <text evidence="2">The sequence shown here is derived from an EMBL/GenBank/DDBJ whole genome shotgun (WGS) entry which is preliminary data.</text>
</comment>
<dbReference type="PANTHER" id="PTHR34404:SF3">
    <property type="entry name" value="REGULATORY PROTEIN, FMDB FAMILY"/>
    <property type="match status" value="1"/>
</dbReference>
<evidence type="ECO:0000259" key="1">
    <source>
        <dbReference type="SMART" id="SM00834"/>
    </source>
</evidence>
<organism evidence="2 3">
    <name type="scientific">Geoanaerobacter pelophilus</name>
    <dbReference type="NCBI Taxonomy" id="60036"/>
    <lineage>
        <taxon>Bacteria</taxon>
        <taxon>Pseudomonadati</taxon>
        <taxon>Thermodesulfobacteriota</taxon>
        <taxon>Desulfuromonadia</taxon>
        <taxon>Geobacterales</taxon>
        <taxon>Geobacteraceae</taxon>
        <taxon>Geoanaerobacter</taxon>
    </lineage>
</organism>
<dbReference type="RefSeq" id="WP_214172833.1">
    <property type="nucleotide sequence ID" value="NZ_JAHCVJ010000008.1"/>
</dbReference>
<proteinExistence type="predicted"/>
<dbReference type="EMBL" id="JAHCVJ010000008">
    <property type="protein sequence ID" value="MBT0666066.1"/>
    <property type="molecule type" value="Genomic_DNA"/>
</dbReference>
<gene>
    <name evidence="2" type="ORF">KI809_17270</name>
</gene>
<reference evidence="2 3" key="1">
    <citation type="submission" date="2021-05" db="EMBL/GenBank/DDBJ databases">
        <title>The draft genome of Geobacter pelophilus DSM 12255.</title>
        <authorList>
            <person name="Xu Z."/>
            <person name="Masuda Y."/>
            <person name="Itoh H."/>
            <person name="Senoo K."/>
        </authorList>
    </citation>
    <scope>NUCLEOTIDE SEQUENCE [LARGE SCALE GENOMIC DNA]</scope>
    <source>
        <strain evidence="2 3">DSM 12255</strain>
    </source>
</reference>
<dbReference type="PANTHER" id="PTHR34404">
    <property type="entry name" value="REGULATORY PROTEIN, FMDB FAMILY"/>
    <property type="match status" value="1"/>
</dbReference>
<protein>
    <submittedName>
        <fullName evidence="2">Zinc ribbon domain-containing protein</fullName>
    </submittedName>
</protein>